<dbReference type="Proteomes" id="UP000653099">
    <property type="component" value="Unassembled WGS sequence"/>
</dbReference>
<sequence length="469" mass="49699">MSDDEFRTERDSLGEVEVPSDAYWGAQTQRAVENFHISGIAFGRRFVRALGVVKKAAAAANRDLGLLGDETAAAIIDAADEVIAGDHNDQFPVDVFQTGSGTSSNMNANEVIANRAAELLGESVGDRAVHPNDHVNYGQSSNDVIPTAMHVSALEALRKDLVPALETLGEELAAKEAEFDGVVKTGRTHLQDATPVRLGQEFAGYRTQVEKGITRADTAGEHLSELALGGTAVGTGLNTHPEFPERAAAYISDETGIEFRPADSHFEAQAAHDAMSEAHGALRTVAGSLNKVANDLRLLASGPRNGLGEVEQPENQPGSSIMPGKINPVVAEAVNQVHKQVVGNDAAVAAGAAEGQIDLNLYKPVIAHNVLQSTTLLSNAAETFGERFVAKLEANEDVCETQVERSMALATALNPTIGYDKASKVAKTALKEGRTVRDVVVETGYLSPDEADEVLDPESMTHRGILGEE</sequence>
<dbReference type="UniPathway" id="UPA00223">
    <property type="reaction ID" value="UER01007"/>
</dbReference>
<dbReference type="Gene3D" id="1.10.275.10">
    <property type="entry name" value="Fumarase/aspartase (N-terminal domain)"/>
    <property type="match status" value="1"/>
</dbReference>
<feature type="binding site" evidence="5">
    <location>
        <begin position="140"/>
        <end position="142"/>
    </location>
    <ligand>
        <name>substrate</name>
    </ligand>
</feature>
<dbReference type="Pfam" id="PF00206">
    <property type="entry name" value="Lyase_1"/>
    <property type="match status" value="1"/>
</dbReference>
<evidence type="ECO:0000259" key="6">
    <source>
        <dbReference type="Pfam" id="PF00206"/>
    </source>
</evidence>
<evidence type="ECO:0000256" key="2">
    <source>
        <dbReference type="ARBA" id="ARBA00022490"/>
    </source>
</evidence>
<dbReference type="GO" id="GO:0006106">
    <property type="term" value="P:fumarate metabolic process"/>
    <property type="evidence" value="ECO:0007669"/>
    <property type="project" value="InterPro"/>
</dbReference>
<dbReference type="GO" id="GO:0006099">
    <property type="term" value="P:tricarboxylic acid cycle"/>
    <property type="evidence" value="ECO:0007669"/>
    <property type="project" value="UniProtKB-UniRule"/>
</dbReference>
<keyword evidence="2 5" id="KW-0963">Cytoplasm</keyword>
<dbReference type="OrthoDB" id="26319at2157"/>
<feature type="binding site" description="in site B" evidence="5">
    <location>
        <begin position="130"/>
        <end position="133"/>
    </location>
    <ligand>
        <name>substrate</name>
    </ligand>
</feature>
<dbReference type="InterPro" id="IPR022761">
    <property type="entry name" value="Fumarate_lyase_N"/>
</dbReference>
<comment type="miscellaneous">
    <text evidence="5">There are 2 substrate-binding sites: the catalytic A site, and the non-catalytic B site that may play a role in the transfer of substrate or product between the active site and the solvent. Alternatively, the B site may bind allosteric effectors.</text>
</comment>
<dbReference type="InterPro" id="IPR005677">
    <property type="entry name" value="Fum_hydII"/>
</dbReference>
<dbReference type="Gene3D" id="1.10.40.30">
    <property type="entry name" value="Fumarase/aspartase (C-terminal domain)"/>
    <property type="match status" value="1"/>
</dbReference>
<dbReference type="InterPro" id="IPR000362">
    <property type="entry name" value="Fumarate_lyase_fam"/>
</dbReference>
<dbReference type="GO" id="GO:0005737">
    <property type="term" value="C:cytoplasm"/>
    <property type="evidence" value="ECO:0007669"/>
    <property type="project" value="UniProtKB-SubCell"/>
</dbReference>
<reference evidence="8" key="1">
    <citation type="journal article" date="2014" name="Int. J. Syst. Evol. Microbiol.">
        <title>Complete genome sequence of Corynebacterium casei LMG S-19264T (=DSM 44701T), isolated from a smear-ripened cheese.</title>
        <authorList>
            <consortium name="US DOE Joint Genome Institute (JGI-PGF)"/>
            <person name="Walter F."/>
            <person name="Albersmeier A."/>
            <person name="Kalinowski J."/>
            <person name="Ruckert C."/>
        </authorList>
    </citation>
    <scope>NUCLEOTIDE SEQUENCE</scope>
    <source>
        <strain evidence="8">JCM 14359</strain>
    </source>
</reference>
<dbReference type="FunFam" id="1.10.275.10:FF:000001">
    <property type="entry name" value="Fumarate hydratase, mitochondrial"/>
    <property type="match status" value="1"/>
</dbReference>
<feature type="active site" evidence="5">
    <location>
        <position position="319"/>
    </location>
</feature>
<dbReference type="AlphaFoldDB" id="A0A830EMI8"/>
<dbReference type="FunFam" id="1.20.200.10:FF:000001">
    <property type="entry name" value="Fumarate hydratase, mitochondrial"/>
    <property type="match status" value="1"/>
</dbReference>
<comment type="pathway">
    <text evidence="5">Carbohydrate metabolism; tricarboxylic acid cycle; (S)-malate from fumarate: step 1/1.</text>
</comment>
<dbReference type="PROSITE" id="PS00163">
    <property type="entry name" value="FUMARATE_LYASES"/>
    <property type="match status" value="1"/>
</dbReference>
<dbReference type="InterPro" id="IPR008948">
    <property type="entry name" value="L-Aspartase-like"/>
</dbReference>
<dbReference type="Pfam" id="PF10415">
    <property type="entry name" value="FumaraseC_C"/>
    <property type="match status" value="1"/>
</dbReference>
<gene>
    <name evidence="8" type="primary">aspA</name>
    <name evidence="5" type="synonym">fumC</name>
    <name evidence="8" type="ORF">GCM10008995_05430</name>
</gene>
<feature type="domain" description="Fumarate lyase N-terminal" evidence="6">
    <location>
        <begin position="14"/>
        <end position="343"/>
    </location>
</feature>
<dbReference type="InterPro" id="IPR018951">
    <property type="entry name" value="Fumarase_C_C"/>
</dbReference>
<dbReference type="EMBL" id="BMOC01000002">
    <property type="protein sequence ID" value="GGI98462.1"/>
    <property type="molecule type" value="Genomic_DNA"/>
</dbReference>
<organism evidence="8 9">
    <name type="scientific">Halobellus salinus</name>
    <dbReference type="NCBI Taxonomy" id="931585"/>
    <lineage>
        <taxon>Archaea</taxon>
        <taxon>Methanobacteriati</taxon>
        <taxon>Methanobacteriota</taxon>
        <taxon>Stenosarchaea group</taxon>
        <taxon>Halobacteria</taxon>
        <taxon>Halobacteriales</taxon>
        <taxon>Haloferacaceae</taxon>
        <taxon>Halobellus</taxon>
    </lineage>
</organism>
<reference evidence="8" key="2">
    <citation type="submission" date="2020-09" db="EMBL/GenBank/DDBJ databases">
        <authorList>
            <person name="Sun Q."/>
            <person name="Ohkuma M."/>
        </authorList>
    </citation>
    <scope>NUCLEOTIDE SEQUENCE</scope>
    <source>
        <strain evidence="8">JCM 14359</strain>
    </source>
</reference>
<feature type="binding site" evidence="5">
    <location>
        <position position="320"/>
    </location>
    <ligand>
        <name>substrate</name>
    </ligand>
</feature>
<comment type="function">
    <text evidence="5">Involved in the TCA cycle. Catalyzes the stereospecific interconversion of fumarate to L-malate.</text>
</comment>
<dbReference type="PANTHER" id="PTHR11444:SF22">
    <property type="entry name" value="FUMARATE HYDRATASE CLASS II"/>
    <property type="match status" value="1"/>
</dbReference>
<protein>
    <recommendedName>
        <fullName evidence="5">Fumarate hydratase class II</fullName>
        <shortName evidence="5">Fumarase C</shortName>
        <ecNumber evidence="5">4.2.1.2</ecNumber>
    </recommendedName>
    <alternativeName>
        <fullName evidence="5">Aerobic fumarase</fullName>
    </alternativeName>
    <alternativeName>
        <fullName evidence="5">Iron-independent fumarase</fullName>
    </alternativeName>
</protein>
<accession>A0A830EMI8</accession>
<feature type="binding site" evidence="5">
    <location>
        <begin position="325"/>
        <end position="327"/>
    </location>
    <ligand>
        <name>substrate</name>
    </ligand>
</feature>
<dbReference type="InterPro" id="IPR024083">
    <property type="entry name" value="Fumarase/histidase_N"/>
</dbReference>
<comment type="caution">
    <text evidence="8">The sequence shown here is derived from an EMBL/GenBank/DDBJ whole genome shotgun (WGS) entry which is preliminary data.</text>
</comment>
<keyword evidence="9" id="KW-1185">Reference proteome</keyword>
<dbReference type="RefSeq" id="WP_188785850.1">
    <property type="nucleotide sequence ID" value="NZ_BMOC01000002.1"/>
</dbReference>
<comment type="subcellular location">
    <subcellularLocation>
        <location evidence="5">Cytoplasm</location>
    </subcellularLocation>
</comment>
<dbReference type="SUPFAM" id="SSF48557">
    <property type="entry name" value="L-aspartase-like"/>
    <property type="match status" value="1"/>
</dbReference>
<evidence type="ECO:0000313" key="8">
    <source>
        <dbReference type="EMBL" id="GGI98462.1"/>
    </source>
</evidence>
<evidence type="ECO:0000256" key="1">
    <source>
        <dbReference type="ARBA" id="ARBA00009084"/>
    </source>
</evidence>
<feature type="domain" description="Fumarase C C-terminal" evidence="7">
    <location>
        <begin position="409"/>
        <end position="462"/>
    </location>
</feature>
<dbReference type="NCBIfam" id="NF008909">
    <property type="entry name" value="PRK12273.1"/>
    <property type="match status" value="1"/>
</dbReference>
<dbReference type="PANTHER" id="PTHR11444">
    <property type="entry name" value="ASPARTATEAMMONIA/ARGININOSUCCINATE/ADENYLOSUCCINATE LYASE"/>
    <property type="match status" value="1"/>
</dbReference>
<evidence type="ECO:0000256" key="4">
    <source>
        <dbReference type="ARBA" id="ARBA00023239"/>
    </source>
</evidence>
<dbReference type="PRINTS" id="PR00149">
    <property type="entry name" value="FUMRATELYASE"/>
</dbReference>
<evidence type="ECO:0000259" key="7">
    <source>
        <dbReference type="Pfam" id="PF10415"/>
    </source>
</evidence>
<proteinExistence type="inferred from homology"/>
<name>A0A830EMI8_9EURY</name>
<dbReference type="PRINTS" id="PR00145">
    <property type="entry name" value="ARGSUCLYASE"/>
</dbReference>
<comment type="subunit">
    <text evidence="5">Homotetramer.</text>
</comment>
<dbReference type="Gene3D" id="1.20.200.10">
    <property type="entry name" value="Fumarase/aspartase (Central domain)"/>
    <property type="match status" value="1"/>
</dbReference>
<feature type="binding site" evidence="5">
    <location>
        <begin position="100"/>
        <end position="102"/>
    </location>
    <ligand>
        <name>substrate</name>
    </ligand>
</feature>
<feature type="active site" description="Proton donor/acceptor" evidence="5">
    <location>
        <position position="189"/>
    </location>
</feature>
<dbReference type="InterPro" id="IPR020557">
    <property type="entry name" value="Fumarate_lyase_CS"/>
</dbReference>
<dbReference type="GO" id="GO:0004333">
    <property type="term" value="F:fumarate hydratase activity"/>
    <property type="evidence" value="ECO:0007669"/>
    <property type="project" value="UniProtKB-UniRule"/>
</dbReference>
<dbReference type="CDD" id="cd01362">
    <property type="entry name" value="Fumarase_classII"/>
    <property type="match status" value="1"/>
</dbReference>
<evidence type="ECO:0000313" key="9">
    <source>
        <dbReference type="Proteomes" id="UP000653099"/>
    </source>
</evidence>
<feature type="binding site" evidence="5">
    <location>
        <position position="188"/>
    </location>
    <ligand>
        <name>substrate</name>
    </ligand>
</feature>
<keyword evidence="3 5" id="KW-0816">Tricarboxylic acid cycle</keyword>
<dbReference type="EC" id="4.2.1.2" evidence="5"/>
<evidence type="ECO:0000256" key="5">
    <source>
        <dbReference type="HAMAP-Rule" id="MF_00743"/>
    </source>
</evidence>
<feature type="site" description="Important for catalytic activity" evidence="5">
    <location>
        <position position="332"/>
    </location>
</feature>
<evidence type="ECO:0000256" key="3">
    <source>
        <dbReference type="ARBA" id="ARBA00022532"/>
    </source>
</evidence>
<comment type="catalytic activity">
    <reaction evidence="5">
        <text>(S)-malate = fumarate + H2O</text>
        <dbReference type="Rhea" id="RHEA:12460"/>
        <dbReference type="ChEBI" id="CHEBI:15377"/>
        <dbReference type="ChEBI" id="CHEBI:15589"/>
        <dbReference type="ChEBI" id="CHEBI:29806"/>
        <dbReference type="EC" id="4.2.1.2"/>
    </reaction>
</comment>
<keyword evidence="4 5" id="KW-0456">Lyase</keyword>
<dbReference type="FunFam" id="1.10.40.30:FF:000002">
    <property type="entry name" value="Fumarate hydratase class II"/>
    <property type="match status" value="1"/>
</dbReference>
<comment type="similarity">
    <text evidence="1 5">Belongs to the class-II fumarase/aspartase family. Fumarase subfamily.</text>
</comment>
<dbReference type="HAMAP" id="MF_00743">
    <property type="entry name" value="FumaraseC"/>
    <property type="match status" value="1"/>
</dbReference>